<dbReference type="AlphaFoldDB" id="A0A2I1I1D3"/>
<dbReference type="Proteomes" id="UP000234198">
    <property type="component" value="Unassembled WGS sequence"/>
</dbReference>
<dbReference type="EMBL" id="PKKM01000004">
    <property type="protein sequence ID" value="PKY64930.1"/>
    <property type="molecule type" value="Genomic_DNA"/>
</dbReference>
<reference evidence="1 2" key="1">
    <citation type="submission" date="2017-12" db="EMBL/GenBank/DDBJ databases">
        <title>Phylogenetic diversity of female urinary microbiome.</title>
        <authorList>
            <person name="Thomas-White K."/>
            <person name="Wolfe A.J."/>
        </authorList>
    </citation>
    <scope>NUCLEOTIDE SEQUENCE [LARGE SCALE GENOMIC DNA]</scope>
    <source>
        <strain evidence="1 2">UMB0018</strain>
    </source>
</reference>
<gene>
    <name evidence="1" type="ORF">CYJ22_03280</name>
</gene>
<accession>A0A2I1I1D3</accession>
<comment type="caution">
    <text evidence="1">The sequence shown here is derived from an EMBL/GenBank/DDBJ whole genome shotgun (WGS) entry which is preliminary data.</text>
</comment>
<organism evidence="1 2">
    <name type="scientific">Schaalia odontolytica</name>
    <dbReference type="NCBI Taxonomy" id="1660"/>
    <lineage>
        <taxon>Bacteria</taxon>
        <taxon>Bacillati</taxon>
        <taxon>Actinomycetota</taxon>
        <taxon>Actinomycetes</taxon>
        <taxon>Actinomycetales</taxon>
        <taxon>Actinomycetaceae</taxon>
        <taxon>Schaalia</taxon>
    </lineage>
</organism>
<dbReference type="InterPro" id="IPR045596">
    <property type="entry name" value="DUF6459"/>
</dbReference>
<name>A0A2I1I1D3_9ACTO</name>
<proteinExistence type="predicted"/>
<sequence length="74" mass="8315">MRRWLLPELYGALTTVHLSPCARSTRPIHVRTCPIDAATTEAAVIVSTAARTYALALRLEEYRGRWMMTALELA</sequence>
<protein>
    <submittedName>
        <fullName evidence="1">Uncharacterized protein</fullName>
    </submittedName>
</protein>
<dbReference type="Pfam" id="PF20060">
    <property type="entry name" value="DUF6459"/>
    <property type="match status" value="1"/>
</dbReference>
<evidence type="ECO:0000313" key="1">
    <source>
        <dbReference type="EMBL" id="PKY64930.1"/>
    </source>
</evidence>
<evidence type="ECO:0000313" key="2">
    <source>
        <dbReference type="Proteomes" id="UP000234198"/>
    </source>
</evidence>